<name>A0A165BQQ4_EXIGL</name>
<gene>
    <name evidence="1" type="ORF">EXIGLDRAFT_393307</name>
</gene>
<accession>A0A165BQQ4</accession>
<evidence type="ECO:0000313" key="2">
    <source>
        <dbReference type="Proteomes" id="UP000077266"/>
    </source>
</evidence>
<protein>
    <submittedName>
        <fullName evidence="1">Uncharacterized protein</fullName>
    </submittedName>
</protein>
<dbReference type="InParanoid" id="A0A165BQQ4"/>
<dbReference type="Proteomes" id="UP000077266">
    <property type="component" value="Unassembled WGS sequence"/>
</dbReference>
<keyword evidence="2" id="KW-1185">Reference proteome</keyword>
<organism evidence="1 2">
    <name type="scientific">Exidia glandulosa HHB12029</name>
    <dbReference type="NCBI Taxonomy" id="1314781"/>
    <lineage>
        <taxon>Eukaryota</taxon>
        <taxon>Fungi</taxon>
        <taxon>Dikarya</taxon>
        <taxon>Basidiomycota</taxon>
        <taxon>Agaricomycotina</taxon>
        <taxon>Agaricomycetes</taxon>
        <taxon>Auriculariales</taxon>
        <taxon>Exidiaceae</taxon>
        <taxon>Exidia</taxon>
    </lineage>
</organism>
<dbReference type="AlphaFoldDB" id="A0A165BQQ4"/>
<proteinExistence type="predicted"/>
<reference evidence="1 2" key="1">
    <citation type="journal article" date="2016" name="Mol. Biol. Evol.">
        <title>Comparative Genomics of Early-Diverging Mushroom-Forming Fungi Provides Insights into the Origins of Lignocellulose Decay Capabilities.</title>
        <authorList>
            <person name="Nagy L.G."/>
            <person name="Riley R."/>
            <person name="Tritt A."/>
            <person name="Adam C."/>
            <person name="Daum C."/>
            <person name="Floudas D."/>
            <person name="Sun H."/>
            <person name="Yadav J.S."/>
            <person name="Pangilinan J."/>
            <person name="Larsson K.H."/>
            <person name="Matsuura K."/>
            <person name="Barry K."/>
            <person name="Labutti K."/>
            <person name="Kuo R."/>
            <person name="Ohm R.A."/>
            <person name="Bhattacharya S.S."/>
            <person name="Shirouzu T."/>
            <person name="Yoshinaga Y."/>
            <person name="Martin F.M."/>
            <person name="Grigoriev I.V."/>
            <person name="Hibbett D.S."/>
        </authorList>
    </citation>
    <scope>NUCLEOTIDE SEQUENCE [LARGE SCALE GENOMIC DNA]</scope>
    <source>
        <strain evidence="1 2">HHB12029</strain>
    </source>
</reference>
<dbReference type="EMBL" id="KV426420">
    <property type="protein sequence ID" value="KZV81077.1"/>
    <property type="molecule type" value="Genomic_DNA"/>
</dbReference>
<evidence type="ECO:0000313" key="1">
    <source>
        <dbReference type="EMBL" id="KZV81077.1"/>
    </source>
</evidence>
<sequence length="109" mass="12523">MRFSPQRNTVISAWSRFSSLQSPAKITMHTADDRPLRFSRGQCALRTHVMTGRRQRAPLRTVVRSWPLTLPSLLTGVFCTRSLPLVDQQSISEEPNIRLFQGRHLHSQL</sequence>